<evidence type="ECO:0000313" key="5">
    <source>
        <dbReference type="Proteomes" id="UP000187406"/>
    </source>
</evidence>
<feature type="domain" description="CCHC-type" evidence="3">
    <location>
        <begin position="86"/>
        <end position="102"/>
    </location>
</feature>
<evidence type="ECO:0000256" key="1">
    <source>
        <dbReference type="PROSITE-ProRule" id="PRU00047"/>
    </source>
</evidence>
<protein>
    <submittedName>
        <fullName evidence="4">Zf-CCHC domain-containing protein/Asp_protease_2 domain-containing protein</fullName>
    </submittedName>
</protein>
<feature type="compositionally biased region" description="Polar residues" evidence="2">
    <location>
        <begin position="43"/>
        <end position="67"/>
    </location>
</feature>
<reference evidence="5" key="1">
    <citation type="submission" date="2016-04" db="EMBL/GenBank/DDBJ databases">
        <title>Cephalotus genome sequencing.</title>
        <authorList>
            <person name="Fukushima K."/>
            <person name="Hasebe M."/>
            <person name="Fang X."/>
        </authorList>
    </citation>
    <scope>NUCLEOTIDE SEQUENCE [LARGE SCALE GENOMIC DNA]</scope>
    <source>
        <strain evidence="5">cv. St1</strain>
    </source>
</reference>
<gene>
    <name evidence="4" type="ORF">CFOL_v3_30033</name>
</gene>
<sequence>LWNVDEAHNMALKAELQMKKHDYPRRNTLESSYSAANKGKAPETSSQFQQKSPGSGSNTRQAATAITTGKDAPRNTNPYVKPTGDKCYRCGKLGHRSNNCPERKTVNLEEQERDYGEQEVGDEENHDLYDNCGELDFAKEEGDRVNCVIQRVLYSPKQPDTSQRHNIFRSHCSINRKVCDLIIDSGSCENFVAKKLVEHLKLPTEPHPNPYSIGWIKKGPTVKVTEICRMPLSIGKHYTSVVVCDVVDMDASHVLLGRPWQYDVDITYKGRDNIYVFTWGAHKIAMAPVSNKPKDPKVGEQSVLTIVTKNSEYLAYAKEVKVPRHVDLVRLPRGNGVSMAAETMAEQARLVQAEVQKKLADVNAKYKTAADSHR</sequence>
<dbReference type="InterPro" id="IPR036875">
    <property type="entry name" value="Znf_CCHC_sf"/>
</dbReference>
<dbReference type="SUPFAM" id="SSF57756">
    <property type="entry name" value="Retrovirus zinc finger-like domains"/>
    <property type="match status" value="1"/>
</dbReference>
<accession>A0A1Q3D2E0</accession>
<dbReference type="Gene3D" id="2.40.70.10">
    <property type="entry name" value="Acid Proteases"/>
    <property type="match status" value="1"/>
</dbReference>
<dbReference type="InterPro" id="IPR001878">
    <property type="entry name" value="Znf_CCHC"/>
</dbReference>
<dbReference type="AlphaFoldDB" id="A0A1Q3D2E0"/>
<organism evidence="4 5">
    <name type="scientific">Cephalotus follicularis</name>
    <name type="common">Albany pitcher plant</name>
    <dbReference type="NCBI Taxonomy" id="3775"/>
    <lineage>
        <taxon>Eukaryota</taxon>
        <taxon>Viridiplantae</taxon>
        <taxon>Streptophyta</taxon>
        <taxon>Embryophyta</taxon>
        <taxon>Tracheophyta</taxon>
        <taxon>Spermatophyta</taxon>
        <taxon>Magnoliopsida</taxon>
        <taxon>eudicotyledons</taxon>
        <taxon>Gunneridae</taxon>
        <taxon>Pentapetalae</taxon>
        <taxon>rosids</taxon>
        <taxon>fabids</taxon>
        <taxon>Oxalidales</taxon>
        <taxon>Cephalotaceae</taxon>
        <taxon>Cephalotus</taxon>
    </lineage>
</organism>
<dbReference type="PROSITE" id="PS50158">
    <property type="entry name" value="ZF_CCHC"/>
    <property type="match status" value="1"/>
</dbReference>
<dbReference type="InterPro" id="IPR021109">
    <property type="entry name" value="Peptidase_aspartic_dom_sf"/>
</dbReference>
<dbReference type="GO" id="GO:0003676">
    <property type="term" value="F:nucleic acid binding"/>
    <property type="evidence" value="ECO:0007669"/>
    <property type="project" value="InterPro"/>
</dbReference>
<dbReference type="GO" id="GO:0008270">
    <property type="term" value="F:zinc ion binding"/>
    <property type="evidence" value="ECO:0007669"/>
    <property type="project" value="UniProtKB-KW"/>
</dbReference>
<dbReference type="OrthoDB" id="1194186at2759"/>
<keyword evidence="1" id="KW-0863">Zinc-finger</keyword>
<evidence type="ECO:0000259" key="3">
    <source>
        <dbReference type="PROSITE" id="PS50158"/>
    </source>
</evidence>
<keyword evidence="4" id="KW-0645">Protease</keyword>
<dbReference type="GO" id="GO:0008233">
    <property type="term" value="F:peptidase activity"/>
    <property type="evidence" value="ECO:0007669"/>
    <property type="project" value="UniProtKB-KW"/>
</dbReference>
<feature type="region of interest" description="Disordered" evidence="2">
    <location>
        <begin position="22"/>
        <end position="80"/>
    </location>
</feature>
<dbReference type="Gene3D" id="4.10.60.10">
    <property type="entry name" value="Zinc finger, CCHC-type"/>
    <property type="match status" value="1"/>
</dbReference>
<dbReference type="GO" id="GO:0006508">
    <property type="term" value="P:proteolysis"/>
    <property type="evidence" value="ECO:0007669"/>
    <property type="project" value="UniProtKB-KW"/>
</dbReference>
<keyword evidence="1" id="KW-0862">Zinc</keyword>
<dbReference type="EMBL" id="BDDD01003968">
    <property type="protein sequence ID" value="GAV86604.1"/>
    <property type="molecule type" value="Genomic_DNA"/>
</dbReference>
<dbReference type="Pfam" id="PF00098">
    <property type="entry name" value="zf-CCHC"/>
    <property type="match status" value="1"/>
</dbReference>
<dbReference type="SMART" id="SM00343">
    <property type="entry name" value="ZnF_C2HC"/>
    <property type="match status" value="1"/>
</dbReference>
<keyword evidence="1" id="KW-0479">Metal-binding</keyword>
<keyword evidence="4" id="KW-0378">Hydrolase</keyword>
<keyword evidence="5" id="KW-1185">Reference proteome</keyword>
<dbReference type="CDD" id="cd00303">
    <property type="entry name" value="retropepsin_like"/>
    <property type="match status" value="1"/>
</dbReference>
<name>A0A1Q3D2E0_CEPFO</name>
<comment type="caution">
    <text evidence="4">The sequence shown here is derived from an EMBL/GenBank/DDBJ whole genome shotgun (WGS) entry which is preliminary data.</text>
</comment>
<dbReference type="SUPFAM" id="SSF50630">
    <property type="entry name" value="Acid proteases"/>
    <property type="match status" value="1"/>
</dbReference>
<evidence type="ECO:0000313" key="4">
    <source>
        <dbReference type="EMBL" id="GAV86604.1"/>
    </source>
</evidence>
<feature type="non-terminal residue" evidence="4">
    <location>
        <position position="1"/>
    </location>
</feature>
<dbReference type="InParanoid" id="A0A1Q3D2E0"/>
<dbReference type="Proteomes" id="UP000187406">
    <property type="component" value="Unassembled WGS sequence"/>
</dbReference>
<evidence type="ECO:0000256" key="2">
    <source>
        <dbReference type="SAM" id="MobiDB-lite"/>
    </source>
</evidence>
<dbReference type="PANTHER" id="PTHR35046:SF9">
    <property type="entry name" value="RNA-DIRECTED DNA POLYMERASE"/>
    <property type="match status" value="1"/>
</dbReference>
<dbReference type="PANTHER" id="PTHR35046">
    <property type="entry name" value="ZINC KNUCKLE (CCHC-TYPE) FAMILY PROTEIN"/>
    <property type="match status" value="1"/>
</dbReference>
<proteinExistence type="predicted"/>